<evidence type="ECO:0000313" key="3">
    <source>
        <dbReference type="Proteomes" id="UP000199569"/>
    </source>
</evidence>
<protein>
    <submittedName>
        <fullName evidence="2">Uncharacterized protein</fullName>
    </submittedName>
</protein>
<dbReference type="Proteomes" id="UP000199569">
    <property type="component" value="Unassembled WGS sequence"/>
</dbReference>
<evidence type="ECO:0000313" key="2">
    <source>
        <dbReference type="EMBL" id="SCZ14573.1"/>
    </source>
</evidence>
<feature type="region of interest" description="Disordered" evidence="1">
    <location>
        <begin position="126"/>
        <end position="161"/>
    </location>
</feature>
<organism evidence="2 3">
    <name type="scientific">Microvirga guangxiensis</name>
    <dbReference type="NCBI Taxonomy" id="549386"/>
    <lineage>
        <taxon>Bacteria</taxon>
        <taxon>Pseudomonadati</taxon>
        <taxon>Pseudomonadota</taxon>
        <taxon>Alphaproteobacteria</taxon>
        <taxon>Hyphomicrobiales</taxon>
        <taxon>Methylobacteriaceae</taxon>
        <taxon>Microvirga</taxon>
    </lineage>
</organism>
<dbReference type="EMBL" id="FMVJ01000028">
    <property type="protein sequence ID" value="SCZ14573.1"/>
    <property type="molecule type" value="Genomic_DNA"/>
</dbReference>
<feature type="compositionally biased region" description="Polar residues" evidence="1">
    <location>
        <begin position="131"/>
        <end position="147"/>
    </location>
</feature>
<accession>A0A1G5LNW0</accession>
<proteinExistence type="predicted"/>
<reference evidence="2 3" key="1">
    <citation type="submission" date="2016-10" db="EMBL/GenBank/DDBJ databases">
        <authorList>
            <person name="de Groot N.N."/>
        </authorList>
    </citation>
    <scope>NUCLEOTIDE SEQUENCE [LARGE SCALE GENOMIC DNA]</scope>
    <source>
        <strain evidence="2 3">CGMCC 1.7666</strain>
    </source>
</reference>
<keyword evidence="3" id="KW-1185">Reference proteome</keyword>
<gene>
    <name evidence="2" type="ORF">SAMN02927923_04564</name>
</gene>
<sequence>MPIVLSIRSGRTSYNVMQRKVARRVILGHGPVEEADMATRRLRLALWQRCRSLRRQATAQEDAAEHLIVLANTLATFGRPEAARHLAGIALRFRVKAICLTARANALNWQAGHFVEFGRSRAETRGCNGHSAGQSHGTGMHKTSGSGSAWWGEEADNLPGG</sequence>
<evidence type="ECO:0000256" key="1">
    <source>
        <dbReference type="SAM" id="MobiDB-lite"/>
    </source>
</evidence>
<dbReference type="AlphaFoldDB" id="A0A1G5LNW0"/>
<name>A0A1G5LNW0_9HYPH</name>